<evidence type="ECO:0000256" key="4">
    <source>
        <dbReference type="ARBA" id="ARBA00022692"/>
    </source>
</evidence>
<dbReference type="InterPro" id="IPR020846">
    <property type="entry name" value="MFS_dom"/>
</dbReference>
<dbReference type="NCBIfam" id="TIGR00711">
    <property type="entry name" value="efflux_EmrB"/>
    <property type="match status" value="1"/>
</dbReference>
<evidence type="ECO:0000313" key="10">
    <source>
        <dbReference type="Proteomes" id="UP000051491"/>
    </source>
</evidence>
<feature type="transmembrane region" description="Helical" evidence="7">
    <location>
        <begin position="176"/>
        <end position="196"/>
    </location>
</feature>
<feature type="transmembrane region" description="Helical" evidence="7">
    <location>
        <begin position="208"/>
        <end position="226"/>
    </location>
</feature>
<gene>
    <name evidence="9" type="ORF">IV43_GL000333</name>
</gene>
<proteinExistence type="predicted"/>
<dbReference type="InterPro" id="IPR036259">
    <property type="entry name" value="MFS_trans_sf"/>
</dbReference>
<evidence type="ECO:0000259" key="8">
    <source>
        <dbReference type="PROSITE" id="PS50850"/>
    </source>
</evidence>
<evidence type="ECO:0000256" key="6">
    <source>
        <dbReference type="ARBA" id="ARBA00023136"/>
    </source>
</evidence>
<feature type="transmembrane region" description="Helical" evidence="7">
    <location>
        <begin position="340"/>
        <end position="359"/>
    </location>
</feature>
<comment type="subcellular location">
    <subcellularLocation>
        <location evidence="1">Cell membrane</location>
        <topology evidence="1">Multi-pass membrane protein</topology>
    </subcellularLocation>
</comment>
<evidence type="ECO:0000256" key="1">
    <source>
        <dbReference type="ARBA" id="ARBA00004651"/>
    </source>
</evidence>
<evidence type="ECO:0000256" key="3">
    <source>
        <dbReference type="ARBA" id="ARBA00022475"/>
    </source>
</evidence>
<keyword evidence="4 7" id="KW-0812">Transmembrane</keyword>
<organism evidence="9 10">
    <name type="scientific">Ligilactobacillus acidipiscis</name>
    <dbReference type="NCBI Taxonomy" id="89059"/>
    <lineage>
        <taxon>Bacteria</taxon>
        <taxon>Bacillati</taxon>
        <taxon>Bacillota</taxon>
        <taxon>Bacilli</taxon>
        <taxon>Lactobacillales</taxon>
        <taxon>Lactobacillaceae</taxon>
        <taxon>Ligilactobacillus</taxon>
    </lineage>
</organism>
<dbReference type="PANTHER" id="PTHR42718">
    <property type="entry name" value="MAJOR FACILITATOR SUPERFAMILY MULTIDRUG TRANSPORTER MFSC"/>
    <property type="match status" value="1"/>
</dbReference>
<keyword evidence="6 7" id="KW-0472">Membrane</keyword>
<feature type="transmembrane region" description="Helical" evidence="7">
    <location>
        <begin position="365"/>
        <end position="384"/>
    </location>
</feature>
<accession>A0A0R2JTY6</accession>
<dbReference type="SUPFAM" id="SSF103473">
    <property type="entry name" value="MFS general substrate transporter"/>
    <property type="match status" value="1"/>
</dbReference>
<feature type="transmembrane region" description="Helical" evidence="7">
    <location>
        <begin position="150"/>
        <end position="170"/>
    </location>
</feature>
<reference evidence="9 10" key="1">
    <citation type="journal article" date="2015" name="Genome Announc.">
        <title>Expanding the biotechnology potential of lactobacilli through comparative genomics of 213 strains and associated genera.</title>
        <authorList>
            <person name="Sun Z."/>
            <person name="Harris H.M."/>
            <person name="McCann A."/>
            <person name="Guo C."/>
            <person name="Argimon S."/>
            <person name="Zhang W."/>
            <person name="Yang X."/>
            <person name="Jeffery I.B."/>
            <person name="Cooney J.C."/>
            <person name="Kagawa T.F."/>
            <person name="Liu W."/>
            <person name="Song Y."/>
            <person name="Salvetti E."/>
            <person name="Wrobel A."/>
            <person name="Rasinkangas P."/>
            <person name="Parkhill J."/>
            <person name="Rea M.C."/>
            <person name="O'Sullivan O."/>
            <person name="Ritari J."/>
            <person name="Douillard F.P."/>
            <person name="Paul Ross R."/>
            <person name="Yang R."/>
            <person name="Briner A.E."/>
            <person name="Felis G.E."/>
            <person name="de Vos W.M."/>
            <person name="Barrangou R."/>
            <person name="Klaenhammer T.R."/>
            <person name="Caufield P.W."/>
            <person name="Cui Y."/>
            <person name="Zhang H."/>
            <person name="O'Toole P.W."/>
        </authorList>
    </citation>
    <scope>NUCLEOTIDE SEQUENCE [LARGE SCALE GENOMIC DNA]</scope>
    <source>
        <strain evidence="9 10">DSM 15353</strain>
    </source>
</reference>
<evidence type="ECO:0000256" key="2">
    <source>
        <dbReference type="ARBA" id="ARBA00022448"/>
    </source>
</evidence>
<dbReference type="RefSeq" id="WP_010494792.1">
    <property type="nucleotide sequence ID" value="NZ_JQBK01000120.1"/>
</dbReference>
<dbReference type="GO" id="GO:0022857">
    <property type="term" value="F:transmembrane transporter activity"/>
    <property type="evidence" value="ECO:0007669"/>
    <property type="project" value="InterPro"/>
</dbReference>
<dbReference type="Gene3D" id="1.20.1720.10">
    <property type="entry name" value="Multidrug resistance protein D"/>
    <property type="match status" value="1"/>
</dbReference>
<dbReference type="OrthoDB" id="9816041at2"/>
<comment type="caution">
    <text evidence="9">The sequence shown here is derived from an EMBL/GenBank/DDBJ whole genome shotgun (WGS) entry which is preliminary data.</text>
</comment>
<dbReference type="InterPro" id="IPR011701">
    <property type="entry name" value="MFS"/>
</dbReference>
<dbReference type="PANTHER" id="PTHR42718:SF24">
    <property type="entry name" value="MAJOR FACILITATOR SUPERFAMILY (MFS) PROFILE DOMAIN-CONTAINING PROTEIN"/>
    <property type="match status" value="1"/>
</dbReference>
<protein>
    <submittedName>
        <fullName evidence="9">Multidrug transport protein</fullName>
    </submittedName>
</protein>
<dbReference type="EMBL" id="JQBK01000120">
    <property type="protein sequence ID" value="KRN80526.1"/>
    <property type="molecule type" value="Genomic_DNA"/>
</dbReference>
<feature type="transmembrane region" description="Helical" evidence="7">
    <location>
        <begin position="92"/>
        <end position="114"/>
    </location>
</feature>
<feature type="transmembrane region" description="Helical" evidence="7">
    <location>
        <begin position="60"/>
        <end position="80"/>
    </location>
</feature>
<feature type="transmembrane region" description="Helical" evidence="7">
    <location>
        <begin position="457"/>
        <end position="479"/>
    </location>
</feature>
<dbReference type="Gene3D" id="1.20.1250.20">
    <property type="entry name" value="MFS general substrate transporter like domains"/>
    <property type="match status" value="1"/>
</dbReference>
<dbReference type="Pfam" id="PF07690">
    <property type="entry name" value="MFS_1"/>
    <property type="match status" value="1"/>
</dbReference>
<feature type="transmembrane region" description="Helical" evidence="7">
    <location>
        <begin position="308"/>
        <end position="328"/>
    </location>
</feature>
<evidence type="ECO:0000313" key="9">
    <source>
        <dbReference type="EMBL" id="KRN80526.1"/>
    </source>
</evidence>
<dbReference type="STRING" id="89059.LAC1533_0390"/>
<keyword evidence="5 7" id="KW-1133">Transmembrane helix</keyword>
<keyword evidence="2" id="KW-0813">Transport</keyword>
<dbReference type="Proteomes" id="UP000051491">
    <property type="component" value="Unassembled WGS sequence"/>
</dbReference>
<feature type="transmembrane region" description="Helical" evidence="7">
    <location>
        <begin position="238"/>
        <end position="255"/>
    </location>
</feature>
<dbReference type="PROSITE" id="PS50850">
    <property type="entry name" value="MFS"/>
    <property type="match status" value="1"/>
</dbReference>
<dbReference type="AlphaFoldDB" id="A0A0R2JTY6"/>
<name>A0A0R2JTY6_9LACO</name>
<dbReference type="InterPro" id="IPR004638">
    <property type="entry name" value="EmrB-like"/>
</dbReference>
<evidence type="ECO:0000256" key="5">
    <source>
        <dbReference type="ARBA" id="ARBA00022989"/>
    </source>
</evidence>
<sequence>MSQGESNQVLDQNGKPYNRLALVSTLLVGTFSTFITSTMLTTAFPSLMRSFNITANTVQWLTTGFMLVMGITMPITGFFIKRFDSRKLYLTAVAIFLTGTIICFFAHTFAVILVGRLVQATGVGITAPVYQTIMASIYPPNKRGSAMGMAGLVIGLAPAIGPTLSGWLLLHYSWRMLFLAIMPISIVVLIMGYFTLRKVLPTEKAPVDWNSVLMSIVGFGSMLFGFSSVGSYSWSDPIVYVTLIIGITFVAFFVWRSLKIDNPLLEFKAFKHSDYTLSVILVAVAFMSMNGFTLILPLYLQTIRGESPLVSGLTLLPGAIVIGLMNPVTGRIFDQMGVRNMAITGMFLLTATTATFIPVTDKTPISYLVVFYMVRMFGISMVTMPTTTTGINALPLDLIGSGTVVNNTIRQVFASMGTAILVSVMSNVTLSHTPAHTIMSQTPILFKKLSLQANIVGFRYAFVISTSFALVGFILAFFLKSDKEAL</sequence>
<evidence type="ECO:0000256" key="7">
    <source>
        <dbReference type="SAM" id="Phobius"/>
    </source>
</evidence>
<dbReference type="PATRIC" id="fig|89059.3.peg.338"/>
<keyword evidence="3" id="KW-1003">Cell membrane</keyword>
<dbReference type="CDD" id="cd17503">
    <property type="entry name" value="MFS_LmrB_MDR_like"/>
    <property type="match status" value="1"/>
</dbReference>
<feature type="domain" description="Major facilitator superfamily (MFS) profile" evidence="8">
    <location>
        <begin position="22"/>
        <end position="484"/>
    </location>
</feature>
<dbReference type="PRINTS" id="PR01036">
    <property type="entry name" value="TCRTETB"/>
</dbReference>
<feature type="transmembrane region" description="Helical" evidence="7">
    <location>
        <begin position="275"/>
        <end position="296"/>
    </location>
</feature>
<dbReference type="GO" id="GO:0005886">
    <property type="term" value="C:plasma membrane"/>
    <property type="evidence" value="ECO:0007669"/>
    <property type="project" value="UniProtKB-SubCell"/>
</dbReference>
<feature type="transmembrane region" description="Helical" evidence="7">
    <location>
        <begin position="20"/>
        <end position="40"/>
    </location>
</feature>